<keyword evidence="6" id="KW-0573">Peptidoglycan synthesis</keyword>
<evidence type="ECO:0000256" key="8">
    <source>
        <dbReference type="ARBA" id="ARBA00023136"/>
    </source>
</evidence>
<dbReference type="EMBL" id="FWDO01000005">
    <property type="protein sequence ID" value="SLM19444.1"/>
    <property type="molecule type" value="Genomic_DNA"/>
</dbReference>
<evidence type="ECO:0000256" key="16">
    <source>
        <dbReference type="SAM" id="Phobius"/>
    </source>
</evidence>
<comment type="subcellular location">
    <subcellularLocation>
        <location evidence="1">Membrane</location>
        <topology evidence="1">Multi-pass membrane protein</topology>
    </subcellularLocation>
</comment>
<keyword evidence="4 16" id="KW-0812">Transmembrane</keyword>
<keyword evidence="3" id="KW-0808">Transferase</keyword>
<dbReference type="PROSITE" id="PS00428">
    <property type="entry name" value="FTSW_RODA_SPOVE"/>
    <property type="match status" value="1"/>
</dbReference>
<protein>
    <recommendedName>
        <fullName evidence="12">Probable peptidoglycan glycosyltransferase FtsW</fullName>
        <ecNumber evidence="14">2.4.99.28</ecNumber>
    </recommendedName>
    <alternativeName>
        <fullName evidence="13">Cell division protein FtsW</fullName>
    </alternativeName>
    <alternativeName>
        <fullName evidence="10">Cell wall polymerase</fullName>
    </alternativeName>
    <alternativeName>
        <fullName evidence="9">Peptidoglycan polymerase</fullName>
    </alternativeName>
</protein>
<dbReference type="GO" id="GO:0008360">
    <property type="term" value="P:regulation of cell shape"/>
    <property type="evidence" value="ECO:0007669"/>
    <property type="project" value="UniProtKB-KW"/>
</dbReference>
<evidence type="ECO:0000256" key="13">
    <source>
        <dbReference type="ARBA" id="ARBA00041418"/>
    </source>
</evidence>
<dbReference type="InterPro" id="IPR001182">
    <property type="entry name" value="FtsW/RodA"/>
</dbReference>
<comment type="catalytic activity">
    <reaction evidence="15">
        <text>[GlcNAc-(1-&gt;4)-Mur2Ac(oyl-L-Ala-gamma-D-Glu-L-Lys-D-Ala-D-Ala)](n)-di-trans,octa-cis-undecaprenyl diphosphate + beta-D-GlcNAc-(1-&gt;4)-Mur2Ac(oyl-L-Ala-gamma-D-Glu-L-Lys-D-Ala-D-Ala)-di-trans,octa-cis-undecaprenyl diphosphate = [GlcNAc-(1-&gt;4)-Mur2Ac(oyl-L-Ala-gamma-D-Glu-L-Lys-D-Ala-D-Ala)](n+1)-di-trans,octa-cis-undecaprenyl diphosphate + di-trans,octa-cis-undecaprenyl diphosphate + H(+)</text>
        <dbReference type="Rhea" id="RHEA:23708"/>
        <dbReference type="Rhea" id="RHEA-COMP:9602"/>
        <dbReference type="Rhea" id="RHEA-COMP:9603"/>
        <dbReference type="ChEBI" id="CHEBI:15378"/>
        <dbReference type="ChEBI" id="CHEBI:58405"/>
        <dbReference type="ChEBI" id="CHEBI:60033"/>
        <dbReference type="ChEBI" id="CHEBI:78435"/>
        <dbReference type="EC" id="2.4.99.28"/>
    </reaction>
</comment>
<keyword evidence="2" id="KW-0328">Glycosyltransferase</keyword>
<gene>
    <name evidence="17" type="ORF">SPIRO4BDMA_50959</name>
</gene>
<keyword evidence="7 16" id="KW-1133">Transmembrane helix</keyword>
<feature type="transmembrane region" description="Helical" evidence="16">
    <location>
        <begin position="20"/>
        <end position="38"/>
    </location>
</feature>
<feature type="transmembrane region" description="Helical" evidence="16">
    <location>
        <begin position="151"/>
        <end position="171"/>
    </location>
</feature>
<evidence type="ECO:0000256" key="11">
    <source>
        <dbReference type="ARBA" id="ARBA00038053"/>
    </source>
</evidence>
<dbReference type="GO" id="GO:0008955">
    <property type="term" value="F:peptidoglycan glycosyltransferase activity"/>
    <property type="evidence" value="ECO:0007669"/>
    <property type="project" value="UniProtKB-EC"/>
</dbReference>
<evidence type="ECO:0000313" key="17">
    <source>
        <dbReference type="EMBL" id="SLM19444.1"/>
    </source>
</evidence>
<proteinExistence type="inferred from homology"/>
<evidence type="ECO:0000256" key="14">
    <source>
        <dbReference type="ARBA" id="ARBA00044770"/>
    </source>
</evidence>
<organism evidence="17">
    <name type="scientific">uncultured spirochete</name>
    <dbReference type="NCBI Taxonomy" id="156406"/>
    <lineage>
        <taxon>Bacteria</taxon>
        <taxon>Pseudomonadati</taxon>
        <taxon>Spirochaetota</taxon>
        <taxon>Spirochaetia</taxon>
        <taxon>Spirochaetales</taxon>
        <taxon>environmental samples</taxon>
    </lineage>
</organism>
<dbReference type="AlphaFoldDB" id="A0A3P3XTJ8"/>
<sequence length="390" mass="41869">MKKERISVQHRLESHQTDWQMIGAILVVSLIGLCALWSGSIGFAIRNGGGPYSIIGKQVILYVISLACMGIMAVIPIKLLRAVLPIAVVVGIVGLALPVVTPLGVTINNARRWIRIGSFTLQPSELWKPVMVLYLASFLEKRKERVAESGVATIPAILLVAASVVLIYLQQDFSTSILVLAIALAMLFLAGTPIVFIGSLSLFSVLYGALMIFSSQYRVQRLVGFLMPDHHVHTVNYQMYRALRAIRTGGLWGKGIGLGTLKISSIPEVQSDFIFAAFVEEVGFIGVVVVMALWAFILVRAGKRLSRADYFSKLAGFGLIALLSLQILLNLSVVTGVMPTTGLALPFFSSGGSAALMSAISCGILINLSRGAELAINPGMAFAMKGVAHD</sequence>
<evidence type="ECO:0000256" key="15">
    <source>
        <dbReference type="ARBA" id="ARBA00049902"/>
    </source>
</evidence>
<dbReference type="InterPro" id="IPR018365">
    <property type="entry name" value="Cell_cycle_FtsW-rel_CS"/>
</dbReference>
<dbReference type="GO" id="GO:0005886">
    <property type="term" value="C:plasma membrane"/>
    <property type="evidence" value="ECO:0007669"/>
    <property type="project" value="TreeGrafter"/>
</dbReference>
<reference evidence="17" key="1">
    <citation type="submission" date="2017-02" db="EMBL/GenBank/DDBJ databases">
        <authorList>
            <person name="Regsiter A."/>
            <person name="William W."/>
        </authorList>
    </citation>
    <scope>NUCLEOTIDE SEQUENCE</scope>
    <source>
        <strain evidence="17">BdmA 4</strain>
    </source>
</reference>
<feature type="transmembrane region" description="Helical" evidence="16">
    <location>
        <begin position="310"/>
        <end position="331"/>
    </location>
</feature>
<feature type="transmembrane region" description="Helical" evidence="16">
    <location>
        <begin position="177"/>
        <end position="210"/>
    </location>
</feature>
<name>A0A3P3XTJ8_9SPIR</name>
<evidence type="ECO:0000256" key="7">
    <source>
        <dbReference type="ARBA" id="ARBA00022989"/>
    </source>
</evidence>
<feature type="transmembrane region" description="Helical" evidence="16">
    <location>
        <begin position="59"/>
        <end position="77"/>
    </location>
</feature>
<evidence type="ECO:0000256" key="3">
    <source>
        <dbReference type="ARBA" id="ARBA00022679"/>
    </source>
</evidence>
<evidence type="ECO:0000256" key="4">
    <source>
        <dbReference type="ARBA" id="ARBA00022692"/>
    </source>
</evidence>
<comment type="similarity">
    <text evidence="11">Belongs to the SEDS family. FtsW subfamily.</text>
</comment>
<accession>A0A3P3XTJ8</accession>
<dbReference type="PANTHER" id="PTHR30474">
    <property type="entry name" value="CELL CYCLE PROTEIN"/>
    <property type="match status" value="1"/>
</dbReference>
<evidence type="ECO:0000256" key="1">
    <source>
        <dbReference type="ARBA" id="ARBA00004141"/>
    </source>
</evidence>
<dbReference type="EC" id="2.4.99.28" evidence="14"/>
<feature type="transmembrane region" description="Helical" evidence="16">
    <location>
        <begin position="273"/>
        <end position="298"/>
    </location>
</feature>
<feature type="transmembrane region" description="Helical" evidence="16">
    <location>
        <begin position="343"/>
        <end position="366"/>
    </location>
</feature>
<evidence type="ECO:0000256" key="6">
    <source>
        <dbReference type="ARBA" id="ARBA00022984"/>
    </source>
</evidence>
<dbReference type="GO" id="GO:0032153">
    <property type="term" value="C:cell division site"/>
    <property type="evidence" value="ECO:0007669"/>
    <property type="project" value="TreeGrafter"/>
</dbReference>
<keyword evidence="8 16" id="KW-0472">Membrane</keyword>
<dbReference type="PANTHER" id="PTHR30474:SF2">
    <property type="entry name" value="PEPTIDOGLYCAN GLYCOSYLTRANSFERASE FTSW-RELATED"/>
    <property type="match status" value="1"/>
</dbReference>
<evidence type="ECO:0000256" key="9">
    <source>
        <dbReference type="ARBA" id="ARBA00032370"/>
    </source>
</evidence>
<dbReference type="GO" id="GO:0051301">
    <property type="term" value="P:cell division"/>
    <property type="evidence" value="ECO:0007669"/>
    <property type="project" value="InterPro"/>
</dbReference>
<evidence type="ECO:0000256" key="10">
    <source>
        <dbReference type="ARBA" id="ARBA00033270"/>
    </source>
</evidence>
<feature type="transmembrane region" description="Helical" evidence="16">
    <location>
        <begin position="83"/>
        <end position="105"/>
    </location>
</feature>
<evidence type="ECO:0000256" key="12">
    <source>
        <dbReference type="ARBA" id="ARBA00041185"/>
    </source>
</evidence>
<dbReference type="Pfam" id="PF01098">
    <property type="entry name" value="FTSW_RODA_SPOVE"/>
    <property type="match status" value="1"/>
</dbReference>
<dbReference type="GO" id="GO:0009252">
    <property type="term" value="P:peptidoglycan biosynthetic process"/>
    <property type="evidence" value="ECO:0007669"/>
    <property type="project" value="UniProtKB-KW"/>
</dbReference>
<evidence type="ECO:0000256" key="5">
    <source>
        <dbReference type="ARBA" id="ARBA00022960"/>
    </source>
</evidence>
<keyword evidence="5" id="KW-0133">Cell shape</keyword>
<evidence type="ECO:0000256" key="2">
    <source>
        <dbReference type="ARBA" id="ARBA00022676"/>
    </source>
</evidence>
<dbReference type="GO" id="GO:0015648">
    <property type="term" value="F:lipid-linked peptidoglycan transporter activity"/>
    <property type="evidence" value="ECO:0007669"/>
    <property type="project" value="TreeGrafter"/>
</dbReference>